<evidence type="ECO:0000313" key="2">
    <source>
        <dbReference type="EMBL" id="OCL05385.1"/>
    </source>
</evidence>
<dbReference type="EMBL" id="KV750307">
    <property type="protein sequence ID" value="OCL05385.1"/>
    <property type="molecule type" value="Genomic_DNA"/>
</dbReference>
<protein>
    <submittedName>
        <fullName evidence="2">Uncharacterized protein</fullName>
    </submittedName>
</protein>
<reference evidence="2 3" key="1">
    <citation type="journal article" date="2016" name="Nat. Commun.">
        <title>Ectomycorrhizal ecology is imprinted in the genome of the dominant symbiotic fungus Cenococcum geophilum.</title>
        <authorList>
            <consortium name="DOE Joint Genome Institute"/>
            <person name="Peter M."/>
            <person name="Kohler A."/>
            <person name="Ohm R.A."/>
            <person name="Kuo A."/>
            <person name="Krutzmann J."/>
            <person name="Morin E."/>
            <person name="Arend M."/>
            <person name="Barry K.W."/>
            <person name="Binder M."/>
            <person name="Choi C."/>
            <person name="Clum A."/>
            <person name="Copeland A."/>
            <person name="Grisel N."/>
            <person name="Haridas S."/>
            <person name="Kipfer T."/>
            <person name="LaButti K."/>
            <person name="Lindquist E."/>
            <person name="Lipzen A."/>
            <person name="Maire R."/>
            <person name="Meier B."/>
            <person name="Mihaltcheva S."/>
            <person name="Molinier V."/>
            <person name="Murat C."/>
            <person name="Poggeler S."/>
            <person name="Quandt C.A."/>
            <person name="Sperisen C."/>
            <person name="Tritt A."/>
            <person name="Tisserant E."/>
            <person name="Crous P.W."/>
            <person name="Henrissat B."/>
            <person name="Nehls U."/>
            <person name="Egli S."/>
            <person name="Spatafora J.W."/>
            <person name="Grigoriev I.V."/>
            <person name="Martin F.M."/>
        </authorList>
    </citation>
    <scope>NUCLEOTIDE SEQUENCE [LARGE SCALE GENOMIC DNA]</scope>
    <source>
        <strain evidence="2 3">CBS 207.34</strain>
    </source>
</reference>
<gene>
    <name evidence="2" type="ORF">AOQ84DRAFT_224936</name>
</gene>
<accession>A0A8E2EVH3</accession>
<feature type="region of interest" description="Disordered" evidence="1">
    <location>
        <begin position="86"/>
        <end position="109"/>
    </location>
</feature>
<dbReference type="Proteomes" id="UP000250140">
    <property type="component" value="Unassembled WGS sequence"/>
</dbReference>
<dbReference type="AlphaFoldDB" id="A0A8E2EVH3"/>
<sequence>MPSPAATPSSPAASSPAASLLTVRGAAEKRAYWLRPRCVLVIDGREKSVGCPWKAATFFEPKQPPAAPVAPFDPLRRLRRCTRSIRSIPPIAPMPTPKVESRDVTSTQH</sequence>
<proteinExistence type="predicted"/>
<name>A0A8E2EVH3_9PEZI</name>
<evidence type="ECO:0000313" key="3">
    <source>
        <dbReference type="Proteomes" id="UP000250140"/>
    </source>
</evidence>
<organism evidence="2 3">
    <name type="scientific">Glonium stellatum</name>
    <dbReference type="NCBI Taxonomy" id="574774"/>
    <lineage>
        <taxon>Eukaryota</taxon>
        <taxon>Fungi</taxon>
        <taxon>Dikarya</taxon>
        <taxon>Ascomycota</taxon>
        <taxon>Pezizomycotina</taxon>
        <taxon>Dothideomycetes</taxon>
        <taxon>Pleosporomycetidae</taxon>
        <taxon>Gloniales</taxon>
        <taxon>Gloniaceae</taxon>
        <taxon>Glonium</taxon>
    </lineage>
</organism>
<evidence type="ECO:0000256" key="1">
    <source>
        <dbReference type="SAM" id="MobiDB-lite"/>
    </source>
</evidence>
<keyword evidence="3" id="KW-1185">Reference proteome</keyword>